<feature type="domain" description="DNA2/NAM7 helicase-like C-terminal" evidence="5">
    <location>
        <begin position="581"/>
        <end position="786"/>
    </location>
</feature>
<dbReference type="PANTHER" id="PTHR45418:SF1">
    <property type="entry name" value="CANCER_TESTIS ANTIGEN 55"/>
    <property type="match status" value="1"/>
</dbReference>
<evidence type="ECO:0000313" key="6">
    <source>
        <dbReference type="EnsemblMetazoa" id="ADIR001972-PA"/>
    </source>
</evidence>
<dbReference type="GO" id="GO:0003723">
    <property type="term" value="F:RNA binding"/>
    <property type="evidence" value="ECO:0007669"/>
    <property type="project" value="InterPro"/>
</dbReference>
<dbReference type="GO" id="GO:0005737">
    <property type="term" value="C:cytoplasm"/>
    <property type="evidence" value="ECO:0007669"/>
    <property type="project" value="UniProtKB-SubCell"/>
</dbReference>
<proteinExistence type="predicted"/>
<dbReference type="PANTHER" id="PTHR45418">
    <property type="entry name" value="CANCER/TESTIS ANTIGEN 55"/>
    <property type="match status" value="1"/>
</dbReference>
<keyword evidence="3" id="KW-0943">RNA-mediated gene silencing</keyword>
<evidence type="ECO:0000256" key="3">
    <source>
        <dbReference type="ARBA" id="ARBA00023158"/>
    </source>
</evidence>
<dbReference type="Gene3D" id="3.40.50.300">
    <property type="entry name" value="P-loop containing nucleotide triphosphate hydrolases"/>
    <property type="match status" value="2"/>
</dbReference>
<dbReference type="InterPro" id="IPR026122">
    <property type="entry name" value="MOV-10/SDE3_DEXXQ/H-box"/>
</dbReference>
<protein>
    <submittedName>
        <fullName evidence="6">Uncharacterized protein</fullName>
    </submittedName>
</protein>
<evidence type="ECO:0000256" key="2">
    <source>
        <dbReference type="ARBA" id="ARBA00022490"/>
    </source>
</evidence>
<dbReference type="GO" id="GO:0031047">
    <property type="term" value="P:regulatory ncRNA-mediated gene silencing"/>
    <property type="evidence" value="ECO:0007669"/>
    <property type="project" value="UniProtKB-KW"/>
</dbReference>
<accession>A0A182N2W0</accession>
<dbReference type="InterPro" id="IPR041679">
    <property type="entry name" value="DNA2/NAM7-like_C"/>
</dbReference>
<dbReference type="GO" id="GO:0032574">
    <property type="term" value="F:5'-3' RNA helicase activity"/>
    <property type="evidence" value="ECO:0007669"/>
    <property type="project" value="InterPro"/>
</dbReference>
<dbReference type="InterPro" id="IPR047187">
    <property type="entry name" value="SF1_C_Upf1"/>
</dbReference>
<keyword evidence="7" id="KW-1185">Reference proteome</keyword>
<evidence type="ECO:0000313" key="7">
    <source>
        <dbReference type="Proteomes" id="UP000075884"/>
    </source>
</evidence>
<dbReference type="CDD" id="cd18808">
    <property type="entry name" value="SF1_C_Upf1"/>
    <property type="match status" value="1"/>
</dbReference>
<reference evidence="7" key="1">
    <citation type="submission" date="2013-03" db="EMBL/GenBank/DDBJ databases">
        <title>The Genome Sequence of Anopheles dirus WRAIR2.</title>
        <authorList>
            <consortium name="The Broad Institute Genomics Platform"/>
            <person name="Neafsey D.E."/>
            <person name="Walton C."/>
            <person name="Walker B."/>
            <person name="Young S.K."/>
            <person name="Zeng Q."/>
            <person name="Gargeya S."/>
            <person name="Fitzgerald M."/>
            <person name="Haas B."/>
            <person name="Abouelleil A."/>
            <person name="Allen A.W."/>
            <person name="Alvarado L."/>
            <person name="Arachchi H.M."/>
            <person name="Berlin A.M."/>
            <person name="Chapman S.B."/>
            <person name="Gainer-Dewar J."/>
            <person name="Goldberg J."/>
            <person name="Griggs A."/>
            <person name="Gujja S."/>
            <person name="Hansen M."/>
            <person name="Howarth C."/>
            <person name="Imamovic A."/>
            <person name="Ireland A."/>
            <person name="Larimer J."/>
            <person name="McCowan C."/>
            <person name="Murphy C."/>
            <person name="Pearson M."/>
            <person name="Poon T.W."/>
            <person name="Priest M."/>
            <person name="Roberts A."/>
            <person name="Saif S."/>
            <person name="Shea T."/>
            <person name="Sisk P."/>
            <person name="Sykes S."/>
            <person name="Wortman J."/>
            <person name="Nusbaum C."/>
            <person name="Birren B."/>
        </authorList>
    </citation>
    <scope>NUCLEOTIDE SEQUENCE [LARGE SCALE GENOMIC DNA]</scope>
    <source>
        <strain evidence="7">WRAIR2</strain>
    </source>
</reference>
<dbReference type="CDD" id="cd18038">
    <property type="entry name" value="DEXXQc_Helz-like"/>
    <property type="match status" value="1"/>
</dbReference>
<keyword evidence="2" id="KW-0963">Cytoplasm</keyword>
<feature type="domain" description="DNA2/NAM7 helicase helicase" evidence="4">
    <location>
        <begin position="381"/>
        <end position="450"/>
    </location>
</feature>
<dbReference type="Pfam" id="PF13087">
    <property type="entry name" value="AAA_12"/>
    <property type="match status" value="1"/>
</dbReference>
<dbReference type="Pfam" id="PF13086">
    <property type="entry name" value="AAA_11"/>
    <property type="match status" value="2"/>
</dbReference>
<evidence type="ECO:0000256" key="1">
    <source>
        <dbReference type="ARBA" id="ARBA00004496"/>
    </source>
</evidence>
<feature type="domain" description="DNA2/NAM7 helicase helicase" evidence="4">
    <location>
        <begin position="490"/>
        <end position="570"/>
    </location>
</feature>
<organism evidence="6 7">
    <name type="scientific">Anopheles dirus</name>
    <dbReference type="NCBI Taxonomy" id="7168"/>
    <lineage>
        <taxon>Eukaryota</taxon>
        <taxon>Metazoa</taxon>
        <taxon>Ecdysozoa</taxon>
        <taxon>Arthropoda</taxon>
        <taxon>Hexapoda</taxon>
        <taxon>Insecta</taxon>
        <taxon>Pterygota</taxon>
        <taxon>Neoptera</taxon>
        <taxon>Endopterygota</taxon>
        <taxon>Diptera</taxon>
        <taxon>Nematocera</taxon>
        <taxon>Culicoidea</taxon>
        <taxon>Culicidae</taxon>
        <taxon>Anophelinae</taxon>
        <taxon>Anopheles</taxon>
    </lineage>
</organism>
<comment type="subcellular location">
    <subcellularLocation>
        <location evidence="1">Cytoplasm</location>
    </subcellularLocation>
</comment>
<evidence type="ECO:0000259" key="4">
    <source>
        <dbReference type="Pfam" id="PF13086"/>
    </source>
</evidence>
<dbReference type="AlphaFoldDB" id="A0A182N2W0"/>
<name>A0A182N2W0_9DIPT</name>
<dbReference type="Proteomes" id="UP000075884">
    <property type="component" value="Unassembled WGS sequence"/>
</dbReference>
<dbReference type="EnsemblMetazoa" id="ADIR001972-RA">
    <property type="protein sequence ID" value="ADIR001972-PA"/>
    <property type="gene ID" value="ADIR001972"/>
</dbReference>
<dbReference type="STRING" id="7168.A0A182N2W0"/>
<reference evidence="6" key="2">
    <citation type="submission" date="2020-05" db="UniProtKB">
        <authorList>
            <consortium name="EnsemblMetazoa"/>
        </authorList>
    </citation>
    <scope>IDENTIFICATION</scope>
    <source>
        <strain evidence="6">WRAIR2</strain>
    </source>
</reference>
<dbReference type="SUPFAM" id="SSF52540">
    <property type="entry name" value="P-loop containing nucleoside triphosphate hydrolases"/>
    <property type="match status" value="1"/>
</dbReference>
<dbReference type="InterPro" id="IPR027417">
    <property type="entry name" value="P-loop_NTPase"/>
</dbReference>
<evidence type="ECO:0000259" key="5">
    <source>
        <dbReference type="Pfam" id="PF13087"/>
    </source>
</evidence>
<dbReference type="InterPro" id="IPR041677">
    <property type="entry name" value="DNA2/NAM7_AAA_11"/>
</dbReference>
<dbReference type="VEuPathDB" id="VectorBase:ADIR001972"/>
<sequence>MDASATSGRARRRLNVHRELRKIRCVSKWCESSLNIPGHSQPFSVPKPVFRSAMEFRSFHSALVVHLQNLCQQILILRSIFLYYEVNKRVTLFDGVLRMVPGYEFTIEKVIHQQEDRSYHVVFLAHVLGTTYKLRETVSMHLLYPRKERGLPLTLTKLPRISVPDYVQEVFQNGFLPNPHYGRNAQLWLQRMQKYQREGLNHENYVDYLRQLNQIDEFASFLVMSEYTIEGARLEEILPQEYLLTIDQFKVPPVLLDVGCHVNVYGGVSRVRNHMTPVLTRGIIIDREASLVIKTDVPLLSLKPLKLEFPMNYTQFQMEHKALNNISNLMLTSVLFPSVNGNSGVPKKGIKGVPKKGTKGVFKDNVCFTSFEWFQNQIGKNKQQKLAIQNIVNRTAYPAPYILFGPPGTGKTYTLVEAILQIWKLRPKSRILVAATSNFACNELTTRLLQFVKPDDIFRYFSLTTERDISGMDMRVIEVSNMHRGMHQTPAQEDFYQTRILVCTVMNSARLVQLGIDTTIYDYIFIDECGSSKELSALVPIGCVGTDVTRKRLHASVILAGDPKQLGPVTRLQLLRDTPHDRSLLERLMALPPYRRDVLSNEYDTRMVTKLLDNYRSHATLFAFSNKQFYEGELRAKGAPEVTRWALNWERLPNRKFPMFFHAIFGFMQQDAVSLSYWNGDEAERVFEYVQMLIRGGVNGRIVQQEDIGIVTPYSKQVEYIKNGLSMIGLDNIEVGSAEQFQGREKPVIIVSTVRSNRRTVGFLADVRRLNVVLTRAQALTIIIGNPGNLQKNATWYHFLKYLLDNRAVTGRKFYLDAAPPVKCENYDINHNIIGNMQTMSNVSWNQMLCVQDLEQY</sequence>